<dbReference type="GO" id="GO:0005829">
    <property type="term" value="C:cytosol"/>
    <property type="evidence" value="ECO:0007669"/>
    <property type="project" value="GOC"/>
</dbReference>
<dbReference type="GO" id="GO:0042147">
    <property type="term" value="P:retrograde transport, endosome to Golgi"/>
    <property type="evidence" value="ECO:0007669"/>
    <property type="project" value="TreeGrafter"/>
</dbReference>
<dbReference type="GO" id="GO:0008104">
    <property type="term" value="P:intracellular protein localization"/>
    <property type="evidence" value="ECO:0007669"/>
    <property type="project" value="TreeGrafter"/>
</dbReference>
<dbReference type="InterPro" id="IPR016024">
    <property type="entry name" value="ARM-type_fold"/>
</dbReference>
<dbReference type="AlphaFoldDB" id="A0A6G1RJ05"/>
<dbReference type="PANTHER" id="PTHR21663:SF1">
    <property type="entry name" value="HEAT REPEAT-CONTAINING PROTEIN 5A"/>
    <property type="match status" value="1"/>
</dbReference>
<sequence>MELAHSLLLNEEAYNQLGEFQKAEFIFEWLQFLEKLLPVTSKADIKENQKKLVEQLTSLLNNSPGPPTRRLIAKNLAVLYSTGDTFSVYQTIDKCNELIRSKDDSPSYLPTKL</sequence>
<name>A0A6G1RJ05_9GRUI</name>
<organism evidence="1">
    <name type="scientific">Hypotaenidia okinawae</name>
    <dbReference type="NCBI Taxonomy" id="2861861"/>
    <lineage>
        <taxon>Eukaryota</taxon>
        <taxon>Metazoa</taxon>
        <taxon>Chordata</taxon>
        <taxon>Craniata</taxon>
        <taxon>Vertebrata</taxon>
        <taxon>Euteleostomi</taxon>
        <taxon>Archelosauria</taxon>
        <taxon>Archosauria</taxon>
        <taxon>Dinosauria</taxon>
        <taxon>Saurischia</taxon>
        <taxon>Theropoda</taxon>
        <taxon>Coelurosauria</taxon>
        <taxon>Aves</taxon>
        <taxon>Neognathae</taxon>
        <taxon>Neoaves</taxon>
        <taxon>Gruiformes</taxon>
        <taxon>Rallidae</taxon>
        <taxon>Hypotaenidia</taxon>
    </lineage>
</organism>
<dbReference type="GO" id="GO:0016020">
    <property type="term" value="C:membrane"/>
    <property type="evidence" value="ECO:0007669"/>
    <property type="project" value="TreeGrafter"/>
</dbReference>
<dbReference type="GO" id="GO:0005794">
    <property type="term" value="C:Golgi apparatus"/>
    <property type="evidence" value="ECO:0007669"/>
    <property type="project" value="TreeGrafter"/>
</dbReference>
<dbReference type="PANTHER" id="PTHR21663">
    <property type="entry name" value="HYPOTHETICAL HEAT DOMAIN-CONTAINING"/>
    <property type="match status" value="1"/>
</dbReference>
<proteinExistence type="predicted"/>
<dbReference type="InterPro" id="IPR040108">
    <property type="entry name" value="Laa1/Sip1/HEATR5"/>
</dbReference>
<dbReference type="SUPFAM" id="SSF48371">
    <property type="entry name" value="ARM repeat"/>
    <property type="match status" value="1"/>
</dbReference>
<dbReference type="EMBL" id="ICPP01006330">
    <property type="protein sequence ID" value="LAC38974.1"/>
    <property type="molecule type" value="Transcribed_RNA"/>
</dbReference>
<protein>
    <submittedName>
        <fullName evidence="1">HEAT repeat containing 5A</fullName>
    </submittedName>
</protein>
<dbReference type="GO" id="GO:0030139">
    <property type="term" value="C:endocytic vesicle"/>
    <property type="evidence" value="ECO:0007669"/>
    <property type="project" value="TreeGrafter"/>
</dbReference>
<accession>A0A6G1RJ05</accession>
<reference evidence="1" key="2">
    <citation type="submission" date="2020-03" db="EMBL/GenBank/DDBJ databases">
        <authorList>
            <consortium name="Environmental Genome Science Research Promotion Project"/>
            <person name="Nakajima N."/>
            <person name="Onuma M."/>
            <person name="Endoh D."/>
        </authorList>
    </citation>
    <scope>NUCLEOTIDE SEQUENCE</scope>
</reference>
<dbReference type="GO" id="GO:0006897">
    <property type="term" value="P:endocytosis"/>
    <property type="evidence" value="ECO:0007669"/>
    <property type="project" value="TreeGrafter"/>
</dbReference>
<reference evidence="1" key="1">
    <citation type="submission" date="2020-03" db="EMBL/GenBank/DDBJ databases">
        <title>Okinawa Rail whole genome shotgun sequence.</title>
        <authorList>
            <person name="Nakajima N."/>
            <person name="Onuma M."/>
            <person name="Endoh D."/>
        </authorList>
    </citation>
    <scope>NUCLEOTIDE SEQUENCE</scope>
</reference>
<evidence type="ECO:0000313" key="1">
    <source>
        <dbReference type="EMBL" id="LAC38974.1"/>
    </source>
</evidence>